<feature type="region of interest" description="Disordered" evidence="7">
    <location>
        <begin position="152"/>
        <end position="221"/>
    </location>
</feature>
<evidence type="ECO:0000313" key="9">
    <source>
        <dbReference type="Proteomes" id="UP001363151"/>
    </source>
</evidence>
<evidence type="ECO:0000256" key="7">
    <source>
        <dbReference type="SAM" id="MobiDB-lite"/>
    </source>
</evidence>
<keyword evidence="6" id="KW-0539">Nucleus</keyword>
<dbReference type="Gene3D" id="2.60.40.1490">
    <property type="entry name" value="Histone chaperone ASF1-like"/>
    <property type="match status" value="1"/>
</dbReference>
<evidence type="ECO:0000256" key="1">
    <source>
        <dbReference type="ARBA" id="ARBA00004123"/>
    </source>
</evidence>
<evidence type="ECO:0000313" key="8">
    <source>
        <dbReference type="EMBL" id="KAK7248797.1"/>
    </source>
</evidence>
<comment type="caution">
    <text evidence="8">The sequence shown here is derived from an EMBL/GenBank/DDBJ whole genome shotgun (WGS) entry which is preliminary data.</text>
</comment>
<dbReference type="PANTHER" id="PTHR12040:SF0">
    <property type="entry name" value="HISTONE CHAPERONE ASF1"/>
    <property type="match status" value="1"/>
</dbReference>
<name>A0ABR1G727_AURAN</name>
<evidence type="ECO:0000256" key="6">
    <source>
        <dbReference type="ARBA" id="ARBA00023242"/>
    </source>
</evidence>
<evidence type="ECO:0000256" key="5">
    <source>
        <dbReference type="ARBA" id="ARBA00023186"/>
    </source>
</evidence>
<proteinExistence type="inferred from homology"/>
<keyword evidence="4" id="KW-0804">Transcription</keyword>
<keyword evidence="3" id="KW-0805">Transcription regulation</keyword>
<evidence type="ECO:0000256" key="4">
    <source>
        <dbReference type="ARBA" id="ARBA00023163"/>
    </source>
</evidence>
<protein>
    <submittedName>
        <fullName evidence="8">Histone chaperone</fullName>
    </submittedName>
</protein>
<accession>A0ABR1G727</accession>
<dbReference type="Pfam" id="PF04729">
    <property type="entry name" value="ASF1_hist_chap"/>
    <property type="match status" value="1"/>
</dbReference>
<comment type="subcellular location">
    <subcellularLocation>
        <location evidence="1">Nucleus</location>
    </subcellularLocation>
</comment>
<gene>
    <name evidence="8" type="primary">ASF1</name>
    <name evidence="8" type="ORF">SO694_00041259</name>
</gene>
<feature type="compositionally biased region" description="Acidic residues" evidence="7">
    <location>
        <begin position="156"/>
        <end position="211"/>
    </location>
</feature>
<dbReference type="InterPro" id="IPR006818">
    <property type="entry name" value="ASF1-like"/>
</dbReference>
<dbReference type="EMBL" id="JBBJCI010000086">
    <property type="protein sequence ID" value="KAK7248797.1"/>
    <property type="molecule type" value="Genomic_DNA"/>
</dbReference>
<sequence>MSIVDVLEVKYVSENPSAFDAPLRFEVTFECLDSLEDDLEWKIVYVGSAEDQGRDQVLEEVMVGPVPLGTSKFVLEAPPPSFAEIPRGDRLGVTVVSITCAYLDQPFVSVGYYVNNEYFAPGAGPREGGAAVPPEDAPPDFGAERVFRNLCADQPRDDDDEEDEEDDDDAEVDLGDEDDEDDDADDDDGGDAAEDIIDDSELPADENDADEPAAKKLKASP</sequence>
<comment type="similarity">
    <text evidence="2">Belongs to the ASF1 family.</text>
</comment>
<dbReference type="InterPro" id="IPR036747">
    <property type="entry name" value="ASF1-like_sf"/>
</dbReference>
<dbReference type="Proteomes" id="UP001363151">
    <property type="component" value="Unassembled WGS sequence"/>
</dbReference>
<keyword evidence="5" id="KW-0143">Chaperone</keyword>
<evidence type="ECO:0000256" key="2">
    <source>
        <dbReference type="ARBA" id="ARBA00006051"/>
    </source>
</evidence>
<reference evidence="8 9" key="1">
    <citation type="submission" date="2024-03" db="EMBL/GenBank/DDBJ databases">
        <title>Aureococcus anophagefferens CCMP1851 and Kratosvirus quantuckense: Draft genome of a second virus-susceptible host strain in the model system.</title>
        <authorList>
            <person name="Chase E."/>
            <person name="Truchon A.R."/>
            <person name="Schepens W."/>
            <person name="Wilhelm S.W."/>
        </authorList>
    </citation>
    <scope>NUCLEOTIDE SEQUENCE [LARGE SCALE GENOMIC DNA]</scope>
    <source>
        <strain evidence="8 9">CCMP1851</strain>
    </source>
</reference>
<keyword evidence="9" id="KW-1185">Reference proteome</keyword>
<evidence type="ECO:0000256" key="3">
    <source>
        <dbReference type="ARBA" id="ARBA00023015"/>
    </source>
</evidence>
<organism evidence="8 9">
    <name type="scientific">Aureococcus anophagefferens</name>
    <name type="common">Harmful bloom alga</name>
    <dbReference type="NCBI Taxonomy" id="44056"/>
    <lineage>
        <taxon>Eukaryota</taxon>
        <taxon>Sar</taxon>
        <taxon>Stramenopiles</taxon>
        <taxon>Ochrophyta</taxon>
        <taxon>Pelagophyceae</taxon>
        <taxon>Pelagomonadales</taxon>
        <taxon>Pelagomonadaceae</taxon>
        <taxon>Aureococcus</taxon>
    </lineage>
</organism>
<dbReference type="SUPFAM" id="SSF101546">
    <property type="entry name" value="ASF1-like"/>
    <property type="match status" value="1"/>
</dbReference>
<dbReference type="PANTHER" id="PTHR12040">
    <property type="entry name" value="ANTI-SILENCING PROTEIN 1"/>
    <property type="match status" value="1"/>
</dbReference>